<dbReference type="RefSeq" id="WP_306088352.1">
    <property type="nucleotide sequence ID" value="NZ_CP120992.1"/>
</dbReference>
<dbReference type="Pfam" id="PF04264">
    <property type="entry name" value="YceI"/>
    <property type="match status" value="1"/>
</dbReference>
<sequence>MSSSDDAPANVFAPTGLAALSGDWTLDPAESTVEFTGRHFLFFPVTGSVPVRSGRAGLDAAGSLTHLDATVGVAGFDTGNPQRDRKVRGPGFLDAGRFPVLRYAGERVAQGAPPVLTGVLTVKEREVPVDFTVDEVTADGEQVVVRATAEVDRHVCGVGAMRAVVGPRLALRVRAVFVRTP</sequence>
<organism evidence="3 4">
    <name type="scientific">Streptomyces laculatispora</name>
    <dbReference type="NCBI Taxonomy" id="887464"/>
    <lineage>
        <taxon>Bacteria</taxon>
        <taxon>Bacillati</taxon>
        <taxon>Actinomycetota</taxon>
        <taxon>Actinomycetes</taxon>
        <taxon>Kitasatosporales</taxon>
        <taxon>Streptomycetaceae</taxon>
        <taxon>Streptomyces</taxon>
    </lineage>
</organism>
<dbReference type="PANTHER" id="PTHR34406:SF1">
    <property type="entry name" value="PROTEIN YCEI"/>
    <property type="match status" value="1"/>
</dbReference>
<evidence type="ECO:0000259" key="2">
    <source>
        <dbReference type="SMART" id="SM00867"/>
    </source>
</evidence>
<dbReference type="EMBL" id="CP120992">
    <property type="protein sequence ID" value="WLQ41528.1"/>
    <property type="molecule type" value="Genomic_DNA"/>
</dbReference>
<keyword evidence="4" id="KW-1185">Reference proteome</keyword>
<dbReference type="InterPro" id="IPR007372">
    <property type="entry name" value="Lipid/polyisoprenoid-bd_YceI"/>
</dbReference>
<dbReference type="Gene3D" id="2.40.128.110">
    <property type="entry name" value="Lipid/polyisoprenoid-binding, YceI-like"/>
    <property type="match status" value="1"/>
</dbReference>
<accession>A0ABY9I3V9</accession>
<feature type="domain" description="Lipid/polyisoprenoid-binding YceI-like" evidence="2">
    <location>
        <begin position="23"/>
        <end position="178"/>
    </location>
</feature>
<evidence type="ECO:0000313" key="4">
    <source>
        <dbReference type="Proteomes" id="UP001229952"/>
    </source>
</evidence>
<reference evidence="3 4" key="1">
    <citation type="submission" date="2023-03" db="EMBL/GenBank/DDBJ databases">
        <title>Isolation and description of six Streptomyces strains from soil environments, able to metabolize different microbial glucans.</title>
        <authorList>
            <person name="Widen T."/>
            <person name="Larsbrink J."/>
        </authorList>
    </citation>
    <scope>NUCLEOTIDE SEQUENCE [LARGE SCALE GENOMIC DNA]</scope>
    <source>
        <strain evidence="3 4">Mut2</strain>
    </source>
</reference>
<evidence type="ECO:0000256" key="1">
    <source>
        <dbReference type="ARBA" id="ARBA00008812"/>
    </source>
</evidence>
<dbReference type="SUPFAM" id="SSF101874">
    <property type="entry name" value="YceI-like"/>
    <property type="match status" value="1"/>
</dbReference>
<proteinExistence type="inferred from homology"/>
<dbReference type="Proteomes" id="UP001229952">
    <property type="component" value="Chromosome"/>
</dbReference>
<dbReference type="InterPro" id="IPR036761">
    <property type="entry name" value="TTHA0802/YceI-like_sf"/>
</dbReference>
<dbReference type="SMART" id="SM00867">
    <property type="entry name" value="YceI"/>
    <property type="match status" value="1"/>
</dbReference>
<dbReference type="PANTHER" id="PTHR34406">
    <property type="entry name" value="PROTEIN YCEI"/>
    <property type="match status" value="1"/>
</dbReference>
<protein>
    <submittedName>
        <fullName evidence="3">YceI family protein</fullName>
    </submittedName>
</protein>
<evidence type="ECO:0000313" key="3">
    <source>
        <dbReference type="EMBL" id="WLQ41528.1"/>
    </source>
</evidence>
<gene>
    <name evidence="3" type="ORF">P8A22_16990</name>
</gene>
<name>A0ABY9I3V9_9ACTN</name>
<comment type="similarity">
    <text evidence="1">Belongs to the UPF0312 family.</text>
</comment>